<dbReference type="AlphaFoldDB" id="A0A9P3FMA1"/>
<dbReference type="EMBL" id="BOLY01000009">
    <property type="protein sequence ID" value="GIZ49563.1"/>
    <property type="molecule type" value="Genomic_DNA"/>
</dbReference>
<dbReference type="GO" id="GO:0000324">
    <property type="term" value="C:fungal-type vacuole"/>
    <property type="evidence" value="ECO:0007669"/>
    <property type="project" value="TreeGrafter"/>
</dbReference>
<dbReference type="PANTHER" id="PTHR11802">
    <property type="entry name" value="SERINE PROTEASE FAMILY S10 SERINE CARBOXYPEPTIDASE"/>
    <property type="match status" value="1"/>
</dbReference>
<sequence>MLKLISLACLALPCFGQFPAPPRGVKVVETHSGNALISYKKTTICETTPGVNAYAGYVHLPPDTLLDSGFKQTDPINTFFWFFESRKDPRNAPLTIVQLGGLGVSPMSGPLVLNGPCIVEPDSNSTRLNSWSWNTNSNMLYLDQPVSVGFSYNSLQNYTVDLVSNEFTELDNADEVPKQNLTFLVGTFSKPGETNVVSTLTAAAASTWHFLQIWVQEFPHYEPKDGKINLATDGGSSGPTFFDFFERQNERVRNASGQSASKEMLLSLDTLFMTSPCTDPMMYQSYPEIVRNNTYGLEIVNASVRDQMLDMLYKQDGCLDQLWKCGNLSQIYDREGRGSNASVNQVCAGANQLCNKMRQLPLTVSGRNIFDYTSHNKLVLDPFYQGFLNRPHVQDDLGVPLNWTSFSGAVRTASGSTAQAFHRNPDRIAYLLDHGIKVHVMYGDRSYGCNWLAGEDFSLRVQHARASDFQSAGYASISVNSSCTVAGQVRQHGNFSFSLVYDAPLAVAAYQRETAYRVFDRALNDLDVATGEVKVSDEYQTNGSDNIRNTRREVPKSALDYCYTFTPGDTLSEGCTNEQIAMLENGSAVVKDFILVDRNSTELFPEIVGTH</sequence>
<feature type="chain" id="PRO_5040385981" evidence="7">
    <location>
        <begin position="17"/>
        <end position="611"/>
    </location>
</feature>
<evidence type="ECO:0000313" key="9">
    <source>
        <dbReference type="Proteomes" id="UP000825890"/>
    </source>
</evidence>
<keyword evidence="3" id="KW-0645">Protease</keyword>
<dbReference type="SUPFAM" id="SSF53474">
    <property type="entry name" value="alpha/beta-Hydrolases"/>
    <property type="match status" value="1"/>
</dbReference>
<dbReference type="OrthoDB" id="3637400at2759"/>
<dbReference type="RefSeq" id="XP_044664050.1">
    <property type="nucleotide sequence ID" value="XM_044808115.1"/>
</dbReference>
<evidence type="ECO:0000256" key="4">
    <source>
        <dbReference type="ARBA" id="ARBA00022729"/>
    </source>
</evidence>
<proteinExistence type="inferred from homology"/>
<keyword evidence="5" id="KW-0378">Hydrolase</keyword>
<evidence type="ECO:0000256" key="1">
    <source>
        <dbReference type="ARBA" id="ARBA00009431"/>
    </source>
</evidence>
<dbReference type="Pfam" id="PF00450">
    <property type="entry name" value="Peptidase_S10"/>
    <property type="match status" value="1"/>
</dbReference>
<evidence type="ECO:0000256" key="7">
    <source>
        <dbReference type="SAM" id="SignalP"/>
    </source>
</evidence>
<dbReference type="Gene3D" id="3.40.50.1820">
    <property type="entry name" value="alpha/beta hydrolase"/>
    <property type="match status" value="1"/>
</dbReference>
<accession>A0A9P3FMA1</accession>
<keyword evidence="9" id="KW-1185">Reference proteome</keyword>
<dbReference type="GO" id="GO:0006508">
    <property type="term" value="P:proteolysis"/>
    <property type="evidence" value="ECO:0007669"/>
    <property type="project" value="UniProtKB-KW"/>
</dbReference>
<keyword evidence="6" id="KW-0325">Glycoprotein</keyword>
<keyword evidence="2" id="KW-0121">Carboxypeptidase</keyword>
<dbReference type="InterPro" id="IPR001563">
    <property type="entry name" value="Peptidase_S10"/>
</dbReference>
<evidence type="ECO:0000313" key="8">
    <source>
        <dbReference type="EMBL" id="GIZ49563.1"/>
    </source>
</evidence>
<evidence type="ECO:0000256" key="3">
    <source>
        <dbReference type="ARBA" id="ARBA00022670"/>
    </source>
</evidence>
<gene>
    <name evidence="8" type="ORF">CKM354_001259300</name>
</gene>
<comment type="similarity">
    <text evidence="1">Belongs to the peptidase S10 family.</text>
</comment>
<dbReference type="PRINTS" id="PR00724">
    <property type="entry name" value="CRBOXYPTASEC"/>
</dbReference>
<feature type="signal peptide" evidence="7">
    <location>
        <begin position="1"/>
        <end position="16"/>
    </location>
</feature>
<evidence type="ECO:0000256" key="2">
    <source>
        <dbReference type="ARBA" id="ARBA00022645"/>
    </source>
</evidence>
<dbReference type="GO" id="GO:0004185">
    <property type="term" value="F:serine-type carboxypeptidase activity"/>
    <property type="evidence" value="ECO:0007669"/>
    <property type="project" value="InterPro"/>
</dbReference>
<dbReference type="InterPro" id="IPR029058">
    <property type="entry name" value="AB_hydrolase_fold"/>
</dbReference>
<evidence type="ECO:0000256" key="6">
    <source>
        <dbReference type="ARBA" id="ARBA00023180"/>
    </source>
</evidence>
<name>A0A9P3FMA1_9PEZI</name>
<dbReference type="Proteomes" id="UP000825890">
    <property type="component" value="Unassembled WGS sequence"/>
</dbReference>
<dbReference type="GeneID" id="68298168"/>
<evidence type="ECO:0000256" key="5">
    <source>
        <dbReference type="ARBA" id="ARBA00022801"/>
    </source>
</evidence>
<comment type="caution">
    <text evidence="8">The sequence shown here is derived from an EMBL/GenBank/DDBJ whole genome shotgun (WGS) entry which is preliminary data.</text>
</comment>
<organism evidence="8 9">
    <name type="scientific">Cercospora kikuchii</name>
    <dbReference type="NCBI Taxonomy" id="84275"/>
    <lineage>
        <taxon>Eukaryota</taxon>
        <taxon>Fungi</taxon>
        <taxon>Dikarya</taxon>
        <taxon>Ascomycota</taxon>
        <taxon>Pezizomycotina</taxon>
        <taxon>Dothideomycetes</taxon>
        <taxon>Dothideomycetidae</taxon>
        <taxon>Mycosphaerellales</taxon>
        <taxon>Mycosphaerellaceae</taxon>
        <taxon>Cercospora</taxon>
    </lineage>
</organism>
<reference evidence="8 9" key="1">
    <citation type="submission" date="2021-01" db="EMBL/GenBank/DDBJ databases">
        <title>Cercospora kikuchii MAFF 305040 whole genome shotgun sequence.</title>
        <authorList>
            <person name="Kashiwa T."/>
            <person name="Suzuki T."/>
        </authorList>
    </citation>
    <scope>NUCLEOTIDE SEQUENCE [LARGE SCALE GENOMIC DNA]</scope>
    <source>
        <strain evidence="8 9">MAFF 305040</strain>
    </source>
</reference>
<protein>
    <submittedName>
        <fullName evidence="8">Uncharacterized protein</fullName>
    </submittedName>
</protein>
<keyword evidence="4 7" id="KW-0732">Signal</keyword>
<dbReference type="PANTHER" id="PTHR11802:SF189">
    <property type="entry name" value="CARBOXYPEPTIDASE"/>
    <property type="match status" value="1"/>
</dbReference>